<accession>A0A1H9FTR2</accession>
<dbReference type="Proteomes" id="UP000199021">
    <property type="component" value="Unassembled WGS sequence"/>
</dbReference>
<evidence type="ECO:0000313" key="1">
    <source>
        <dbReference type="EMBL" id="SEQ41159.1"/>
    </source>
</evidence>
<dbReference type="OrthoDB" id="1491211at2"/>
<dbReference type="EMBL" id="FOFB01000009">
    <property type="protein sequence ID" value="SEQ41159.1"/>
    <property type="molecule type" value="Genomic_DNA"/>
</dbReference>
<keyword evidence="2" id="KW-1185">Reference proteome</keyword>
<sequence>MVHPYRQRNMAALAQKLDFTFHEEDDFGLLNQLQDFKLFNEGRGKTIERIMRRQDGLMEFDIYIFDYSFRRWGGSSSQNMEYQTVFFLQSAKLGLPELWMQPETIAHKLGELLGFGDIDFVRFPKFSGQYRLTGGDEEYIRHHFTDEVLNYFTVNKGWTVEGLGFYLLFYRKGTLIPSAQIEEFYKRGQEIYGLMTDKDAQNRIFGQ</sequence>
<gene>
    <name evidence="1" type="ORF">SAMN05444359_10994</name>
</gene>
<dbReference type="InParanoid" id="A0A1H9FTR2"/>
<name>A0A1H9FTR2_9BACT</name>
<evidence type="ECO:0000313" key="2">
    <source>
        <dbReference type="Proteomes" id="UP000199021"/>
    </source>
</evidence>
<dbReference type="RefSeq" id="WP_090167866.1">
    <property type="nucleotide sequence ID" value="NZ_FOFB01000009.1"/>
</dbReference>
<reference evidence="2" key="1">
    <citation type="submission" date="2016-10" db="EMBL/GenBank/DDBJ databases">
        <authorList>
            <person name="Varghese N."/>
            <person name="Submissions S."/>
        </authorList>
    </citation>
    <scope>NUCLEOTIDE SEQUENCE [LARGE SCALE GENOMIC DNA]</scope>
    <source>
        <strain evidence="2">DSM 24740</strain>
    </source>
</reference>
<organism evidence="1 2">
    <name type="scientific">Neolewinella agarilytica</name>
    <dbReference type="NCBI Taxonomy" id="478744"/>
    <lineage>
        <taxon>Bacteria</taxon>
        <taxon>Pseudomonadati</taxon>
        <taxon>Bacteroidota</taxon>
        <taxon>Saprospiria</taxon>
        <taxon>Saprospirales</taxon>
        <taxon>Lewinellaceae</taxon>
        <taxon>Neolewinella</taxon>
    </lineage>
</organism>
<dbReference type="AlphaFoldDB" id="A0A1H9FTR2"/>
<dbReference type="STRING" id="478744.SAMN05444359_10994"/>
<protein>
    <submittedName>
        <fullName evidence="1">Uncharacterized protein</fullName>
    </submittedName>
</protein>
<proteinExistence type="predicted"/>